<dbReference type="Proteomes" id="UP000005408">
    <property type="component" value="Unassembled WGS sequence"/>
</dbReference>
<sequence>MAESIFQLFSSWRISNSGLADVEVKGIEESILFPSALLQELFPTSVVTTRLPLTGIKVGNKLVKIWIPENCLGYAGWLVMKMEAESSKEQPKDNKEQTSNKQKFRKYMMHLPEGRKAVKMKKETHSSMKQAPSPQTSSVGKSSELKSLVLSSNLTPHTLQHRARRLL</sequence>
<name>A0A8W8MLU7_MAGGI</name>
<evidence type="ECO:0000313" key="2">
    <source>
        <dbReference type="EnsemblMetazoa" id="G33932.1:cds"/>
    </source>
</evidence>
<accession>A0A8W8MLU7</accession>
<feature type="region of interest" description="Disordered" evidence="1">
    <location>
        <begin position="85"/>
        <end position="105"/>
    </location>
</feature>
<evidence type="ECO:0000256" key="1">
    <source>
        <dbReference type="SAM" id="MobiDB-lite"/>
    </source>
</evidence>
<dbReference type="EnsemblMetazoa" id="G33932.1">
    <property type="protein sequence ID" value="G33932.1:cds"/>
    <property type="gene ID" value="G33932"/>
</dbReference>
<feature type="compositionally biased region" description="Polar residues" evidence="1">
    <location>
        <begin position="127"/>
        <end position="136"/>
    </location>
</feature>
<keyword evidence="3" id="KW-1185">Reference proteome</keyword>
<proteinExistence type="predicted"/>
<feature type="region of interest" description="Disordered" evidence="1">
    <location>
        <begin position="119"/>
        <end position="143"/>
    </location>
</feature>
<dbReference type="AlphaFoldDB" id="A0A8W8MLU7"/>
<organism evidence="2 3">
    <name type="scientific">Magallana gigas</name>
    <name type="common">Pacific oyster</name>
    <name type="synonym">Crassostrea gigas</name>
    <dbReference type="NCBI Taxonomy" id="29159"/>
    <lineage>
        <taxon>Eukaryota</taxon>
        <taxon>Metazoa</taxon>
        <taxon>Spiralia</taxon>
        <taxon>Lophotrochozoa</taxon>
        <taxon>Mollusca</taxon>
        <taxon>Bivalvia</taxon>
        <taxon>Autobranchia</taxon>
        <taxon>Pteriomorphia</taxon>
        <taxon>Ostreida</taxon>
        <taxon>Ostreoidea</taxon>
        <taxon>Ostreidae</taxon>
        <taxon>Magallana</taxon>
    </lineage>
</organism>
<feature type="compositionally biased region" description="Basic and acidic residues" evidence="1">
    <location>
        <begin position="85"/>
        <end position="98"/>
    </location>
</feature>
<evidence type="ECO:0000313" key="3">
    <source>
        <dbReference type="Proteomes" id="UP000005408"/>
    </source>
</evidence>
<protein>
    <submittedName>
        <fullName evidence="2">Uncharacterized protein</fullName>
    </submittedName>
</protein>
<reference evidence="2" key="1">
    <citation type="submission" date="2022-08" db="UniProtKB">
        <authorList>
            <consortium name="EnsemblMetazoa"/>
        </authorList>
    </citation>
    <scope>IDENTIFICATION</scope>
    <source>
        <strain evidence="2">05x7-T-G4-1.051#20</strain>
    </source>
</reference>